<dbReference type="Proteomes" id="UP000198802">
    <property type="component" value="Unassembled WGS sequence"/>
</dbReference>
<keyword evidence="4" id="KW-1185">Reference proteome</keyword>
<gene>
    <name evidence="3" type="ORF">Ga0074812_11512</name>
</gene>
<dbReference type="RefSeq" id="WP_091279902.1">
    <property type="nucleotide sequence ID" value="NZ_FAOZ01000015.1"/>
</dbReference>
<protein>
    <submittedName>
        <fullName evidence="3">Tellurite resistance protein</fullName>
    </submittedName>
</protein>
<sequence length="335" mass="36328">MPLQTQVVVDIALLVELDDGLVVRASDDGTLRFPGCVPGPGESALAAAGRMLRAVLPEQAPARPAAARPPLSTPADTADAAEAGDVSGILRFAGCVEHTDHLSPEHRRKVLTVLYAVTPDPAHYRDQDDLLPDLFLLRPHEIESQATLATVQPTAVGRAALVWWSEQWASWRGHAVEDAEPWWTMLRKSVRTLRAQLTARSDVLQGEAFRDAAVAICALVAVADGRVDPAERDAMIQSIHSEPVLAAYPRAELEQIFDQHVARLRLDLAEGRRVALNEIGKVRGDSTRSWAVLHFGAVVGRADGFFDPDERRVVQEAAEVLGLSAGRLAVQAVEE</sequence>
<evidence type="ECO:0000256" key="1">
    <source>
        <dbReference type="SAM" id="MobiDB-lite"/>
    </source>
</evidence>
<feature type="compositionally biased region" description="Low complexity" evidence="1">
    <location>
        <begin position="60"/>
        <end position="70"/>
    </location>
</feature>
<name>A0A0S4QQS4_9ACTN</name>
<dbReference type="CDD" id="cd07176">
    <property type="entry name" value="terB"/>
    <property type="match status" value="1"/>
</dbReference>
<feature type="domain" description="Co-chaperone DjlA N-terminal" evidence="2">
    <location>
        <begin position="211"/>
        <end position="326"/>
    </location>
</feature>
<feature type="region of interest" description="Disordered" evidence="1">
    <location>
        <begin position="60"/>
        <end position="79"/>
    </location>
</feature>
<accession>A0A0S4QQS4</accession>
<reference evidence="4" key="1">
    <citation type="submission" date="2015-11" db="EMBL/GenBank/DDBJ databases">
        <authorList>
            <person name="Varghese N."/>
        </authorList>
    </citation>
    <scope>NUCLEOTIDE SEQUENCE [LARGE SCALE GENOMIC DNA]</scope>
    <source>
        <strain evidence="4">DSM 45899</strain>
    </source>
</reference>
<proteinExistence type="predicted"/>
<evidence type="ECO:0000259" key="2">
    <source>
        <dbReference type="Pfam" id="PF05099"/>
    </source>
</evidence>
<organism evidence="3 4">
    <name type="scientific">Parafrankia irregularis</name>
    <dbReference type="NCBI Taxonomy" id="795642"/>
    <lineage>
        <taxon>Bacteria</taxon>
        <taxon>Bacillati</taxon>
        <taxon>Actinomycetota</taxon>
        <taxon>Actinomycetes</taxon>
        <taxon>Frankiales</taxon>
        <taxon>Frankiaceae</taxon>
        <taxon>Parafrankia</taxon>
    </lineage>
</organism>
<dbReference type="AlphaFoldDB" id="A0A0S4QQS4"/>
<dbReference type="Pfam" id="PF05099">
    <property type="entry name" value="TerB"/>
    <property type="match status" value="1"/>
</dbReference>
<evidence type="ECO:0000313" key="3">
    <source>
        <dbReference type="EMBL" id="CUU57811.1"/>
    </source>
</evidence>
<dbReference type="InterPro" id="IPR007791">
    <property type="entry name" value="DjlA_N"/>
</dbReference>
<dbReference type="InterPro" id="IPR029024">
    <property type="entry name" value="TerB-like"/>
</dbReference>
<dbReference type="SUPFAM" id="SSF158682">
    <property type="entry name" value="TerB-like"/>
    <property type="match status" value="1"/>
</dbReference>
<dbReference type="EMBL" id="FAOZ01000015">
    <property type="protein sequence ID" value="CUU57811.1"/>
    <property type="molecule type" value="Genomic_DNA"/>
</dbReference>
<dbReference type="Gene3D" id="1.10.3680.10">
    <property type="entry name" value="TerB-like"/>
    <property type="match status" value="1"/>
</dbReference>
<evidence type="ECO:0000313" key="4">
    <source>
        <dbReference type="Proteomes" id="UP000198802"/>
    </source>
</evidence>